<gene>
    <name evidence="1" type="ORF">GCM10009030_39550</name>
</gene>
<evidence type="ECO:0000313" key="2">
    <source>
        <dbReference type="Proteomes" id="UP000605784"/>
    </source>
</evidence>
<protein>
    <submittedName>
        <fullName evidence="1">Uncharacterized protein</fullName>
    </submittedName>
</protein>
<organism evidence="1 2">
    <name type="scientific">Haloarcula pellucida</name>
    <dbReference type="NCBI Taxonomy" id="1427151"/>
    <lineage>
        <taxon>Archaea</taxon>
        <taxon>Methanobacteriati</taxon>
        <taxon>Methanobacteriota</taxon>
        <taxon>Stenosarchaea group</taxon>
        <taxon>Halobacteria</taxon>
        <taxon>Halobacteriales</taxon>
        <taxon>Haloarculaceae</taxon>
        <taxon>Haloarcula</taxon>
    </lineage>
</organism>
<keyword evidence="2" id="KW-1185">Reference proteome</keyword>
<dbReference type="EMBL" id="BMOU01000008">
    <property type="protein sequence ID" value="GGO03652.1"/>
    <property type="molecule type" value="Genomic_DNA"/>
</dbReference>
<proteinExistence type="predicted"/>
<dbReference type="AlphaFoldDB" id="A0A830GR97"/>
<reference evidence="1" key="1">
    <citation type="journal article" date="2014" name="Int. J. Syst. Evol. Microbiol.">
        <title>Complete genome sequence of Corynebacterium casei LMG S-19264T (=DSM 44701T), isolated from a smear-ripened cheese.</title>
        <authorList>
            <consortium name="US DOE Joint Genome Institute (JGI-PGF)"/>
            <person name="Walter F."/>
            <person name="Albersmeier A."/>
            <person name="Kalinowski J."/>
            <person name="Ruckert C."/>
        </authorList>
    </citation>
    <scope>NUCLEOTIDE SEQUENCE</scope>
    <source>
        <strain evidence="1">JCM 17820</strain>
    </source>
</reference>
<name>A0A830GR97_9EURY</name>
<dbReference type="Proteomes" id="UP000605784">
    <property type="component" value="Unassembled WGS sequence"/>
</dbReference>
<comment type="caution">
    <text evidence="1">The sequence shown here is derived from an EMBL/GenBank/DDBJ whole genome shotgun (WGS) entry which is preliminary data.</text>
</comment>
<sequence>MRRTRASTAHREVVRETEGSVRALAGAGNQRRCPNGHIDCRRGAGETDVPCFECVFGGDE</sequence>
<dbReference type="RefSeq" id="WP_189002066.1">
    <property type="nucleotide sequence ID" value="NZ_BMOU01000008.1"/>
</dbReference>
<reference evidence="1" key="2">
    <citation type="submission" date="2020-09" db="EMBL/GenBank/DDBJ databases">
        <authorList>
            <person name="Sun Q."/>
            <person name="Ohkuma M."/>
        </authorList>
    </citation>
    <scope>NUCLEOTIDE SEQUENCE</scope>
    <source>
        <strain evidence="1">JCM 17820</strain>
    </source>
</reference>
<evidence type="ECO:0000313" key="1">
    <source>
        <dbReference type="EMBL" id="GGO03652.1"/>
    </source>
</evidence>
<accession>A0A830GR97</accession>